<feature type="transmembrane region" description="Helical" evidence="1">
    <location>
        <begin position="38"/>
        <end position="57"/>
    </location>
</feature>
<sequence>MMTTLIEKIGLVAAVSLPLFNIPLILKIIKRKSSEDLSLTWVMGVWVCIVLMFPSGFQSDDVVWKVFNIVNILFFTVVMIVTLKYRKGKRV</sequence>
<reference evidence="2" key="1">
    <citation type="submission" date="2018-06" db="EMBL/GenBank/DDBJ databases">
        <authorList>
            <person name="Zhirakovskaya E."/>
        </authorList>
    </citation>
    <scope>NUCLEOTIDE SEQUENCE</scope>
</reference>
<accession>A0A3B1D7P4</accession>
<dbReference type="Pfam" id="PF03083">
    <property type="entry name" value="MtN3_slv"/>
    <property type="match status" value="1"/>
</dbReference>
<organism evidence="2">
    <name type="scientific">hydrothermal vent metagenome</name>
    <dbReference type="NCBI Taxonomy" id="652676"/>
    <lineage>
        <taxon>unclassified sequences</taxon>
        <taxon>metagenomes</taxon>
        <taxon>ecological metagenomes</taxon>
    </lineage>
</organism>
<protein>
    <recommendedName>
        <fullName evidence="3">PQ loop repeat</fullName>
    </recommendedName>
</protein>
<keyword evidence="1" id="KW-1133">Transmembrane helix</keyword>
<dbReference type="EMBL" id="UOGJ01000109">
    <property type="protein sequence ID" value="VAX36722.1"/>
    <property type="molecule type" value="Genomic_DNA"/>
</dbReference>
<gene>
    <name evidence="2" type="ORF">MNBD_UNCLBAC01-1874</name>
</gene>
<dbReference type="Gene3D" id="1.20.1280.290">
    <property type="match status" value="1"/>
</dbReference>
<evidence type="ECO:0000313" key="2">
    <source>
        <dbReference type="EMBL" id="VAX36722.1"/>
    </source>
</evidence>
<name>A0A3B1D7P4_9ZZZZ</name>
<keyword evidence="1" id="KW-0472">Membrane</keyword>
<feature type="transmembrane region" description="Helical" evidence="1">
    <location>
        <begin position="63"/>
        <end position="83"/>
    </location>
</feature>
<dbReference type="AlphaFoldDB" id="A0A3B1D7P4"/>
<proteinExistence type="predicted"/>
<evidence type="ECO:0000256" key="1">
    <source>
        <dbReference type="SAM" id="Phobius"/>
    </source>
</evidence>
<keyword evidence="1" id="KW-0812">Transmembrane</keyword>
<dbReference type="InterPro" id="IPR004316">
    <property type="entry name" value="SWEET_rpt"/>
</dbReference>
<dbReference type="GO" id="GO:0016020">
    <property type="term" value="C:membrane"/>
    <property type="evidence" value="ECO:0007669"/>
    <property type="project" value="InterPro"/>
</dbReference>
<evidence type="ECO:0008006" key="3">
    <source>
        <dbReference type="Google" id="ProtNLM"/>
    </source>
</evidence>